<gene>
    <name evidence="1" type="ORF">FRUB_03206</name>
</gene>
<dbReference type="Proteomes" id="UP000214646">
    <property type="component" value="Unassembled WGS sequence"/>
</dbReference>
<sequence length="38" mass="4361">MAGVGTFPTPATRILIRILLSRDRTTDAVCRWKLIVRY</sequence>
<proteinExistence type="predicted"/>
<dbReference type="EMBL" id="NIDE01000004">
    <property type="protein sequence ID" value="OWK43607.1"/>
    <property type="molecule type" value="Genomic_DNA"/>
</dbReference>
<name>A0A225E5B3_9BACT</name>
<reference evidence="2" key="1">
    <citation type="submission" date="2017-06" db="EMBL/GenBank/DDBJ databases">
        <title>Genome analysis of Fimbriiglobus ruber SP5, the first member of the order Planctomycetales with confirmed chitinolytic capability.</title>
        <authorList>
            <person name="Ravin N.V."/>
            <person name="Rakitin A.L."/>
            <person name="Ivanova A.A."/>
            <person name="Beletsky A.V."/>
            <person name="Kulichevskaya I.S."/>
            <person name="Mardanov A.V."/>
            <person name="Dedysh S.N."/>
        </authorList>
    </citation>
    <scope>NUCLEOTIDE SEQUENCE [LARGE SCALE GENOMIC DNA]</scope>
    <source>
        <strain evidence="2">SP5</strain>
    </source>
</reference>
<evidence type="ECO:0000313" key="1">
    <source>
        <dbReference type="EMBL" id="OWK43607.1"/>
    </source>
</evidence>
<protein>
    <submittedName>
        <fullName evidence="1">Uncharacterized protein</fullName>
    </submittedName>
</protein>
<dbReference type="AlphaFoldDB" id="A0A225E5B3"/>
<evidence type="ECO:0000313" key="2">
    <source>
        <dbReference type="Proteomes" id="UP000214646"/>
    </source>
</evidence>
<keyword evidence="2" id="KW-1185">Reference proteome</keyword>
<accession>A0A225E5B3</accession>
<comment type="caution">
    <text evidence="1">The sequence shown here is derived from an EMBL/GenBank/DDBJ whole genome shotgun (WGS) entry which is preliminary data.</text>
</comment>
<organism evidence="1 2">
    <name type="scientific">Fimbriiglobus ruber</name>
    <dbReference type="NCBI Taxonomy" id="1908690"/>
    <lineage>
        <taxon>Bacteria</taxon>
        <taxon>Pseudomonadati</taxon>
        <taxon>Planctomycetota</taxon>
        <taxon>Planctomycetia</taxon>
        <taxon>Gemmatales</taxon>
        <taxon>Gemmataceae</taxon>
        <taxon>Fimbriiglobus</taxon>
    </lineage>
</organism>